<evidence type="ECO:0000313" key="4">
    <source>
        <dbReference type="Proteomes" id="UP000319257"/>
    </source>
</evidence>
<dbReference type="STRING" id="1093900.A0A507BM56"/>
<name>A0A507BM56_9PEZI</name>
<feature type="chain" id="PRO_5021306574" evidence="2">
    <location>
        <begin position="19"/>
        <end position="856"/>
    </location>
</feature>
<feature type="region of interest" description="Disordered" evidence="1">
    <location>
        <begin position="222"/>
        <end position="264"/>
    </location>
</feature>
<feature type="region of interest" description="Disordered" evidence="1">
    <location>
        <begin position="280"/>
        <end position="321"/>
    </location>
</feature>
<gene>
    <name evidence="3" type="ORF">E0L32_002901</name>
</gene>
<feature type="region of interest" description="Disordered" evidence="1">
    <location>
        <begin position="123"/>
        <end position="169"/>
    </location>
</feature>
<dbReference type="AlphaFoldDB" id="A0A507BM56"/>
<evidence type="ECO:0000256" key="1">
    <source>
        <dbReference type="SAM" id="MobiDB-lite"/>
    </source>
</evidence>
<evidence type="ECO:0000256" key="2">
    <source>
        <dbReference type="SAM" id="SignalP"/>
    </source>
</evidence>
<keyword evidence="2" id="KW-0732">Signal</keyword>
<feature type="compositionally biased region" description="Low complexity" evidence="1">
    <location>
        <begin position="249"/>
        <end position="264"/>
    </location>
</feature>
<feature type="compositionally biased region" description="Polar residues" evidence="1">
    <location>
        <begin position="158"/>
        <end position="169"/>
    </location>
</feature>
<accession>A0A507BM56</accession>
<feature type="compositionally biased region" description="Basic and acidic residues" evidence="1">
    <location>
        <begin position="235"/>
        <end position="248"/>
    </location>
</feature>
<feature type="signal peptide" evidence="2">
    <location>
        <begin position="1"/>
        <end position="18"/>
    </location>
</feature>
<dbReference type="GeneID" id="41970348"/>
<reference evidence="3 4" key="1">
    <citation type="submission" date="2019-06" db="EMBL/GenBank/DDBJ databases">
        <title>Draft genome sequence of the filamentous fungus Phialemoniopsis curvata isolated from diesel fuel.</title>
        <authorList>
            <person name="Varaljay V.A."/>
            <person name="Lyon W.J."/>
            <person name="Crouch A.L."/>
            <person name="Drake C.E."/>
            <person name="Hollomon J.M."/>
            <person name="Nadeau L.J."/>
            <person name="Nunn H.S."/>
            <person name="Stevenson B.S."/>
            <person name="Bojanowski C.L."/>
            <person name="Crookes-Goodson W.J."/>
        </authorList>
    </citation>
    <scope>NUCLEOTIDE SEQUENCE [LARGE SCALE GENOMIC DNA]</scope>
    <source>
        <strain evidence="3 4">D216</strain>
    </source>
</reference>
<protein>
    <submittedName>
        <fullName evidence="3">Uncharacterized protein</fullName>
    </submittedName>
</protein>
<dbReference type="RefSeq" id="XP_030999511.1">
    <property type="nucleotide sequence ID" value="XM_031137142.1"/>
</dbReference>
<dbReference type="InParanoid" id="A0A507BM56"/>
<dbReference type="EMBL" id="SKBQ01000012">
    <property type="protein sequence ID" value="TPX17800.1"/>
    <property type="molecule type" value="Genomic_DNA"/>
</dbReference>
<keyword evidence="4" id="KW-1185">Reference proteome</keyword>
<feature type="compositionally biased region" description="Low complexity" evidence="1">
    <location>
        <begin position="130"/>
        <end position="157"/>
    </location>
</feature>
<organism evidence="3 4">
    <name type="scientific">Thyridium curvatum</name>
    <dbReference type="NCBI Taxonomy" id="1093900"/>
    <lineage>
        <taxon>Eukaryota</taxon>
        <taxon>Fungi</taxon>
        <taxon>Dikarya</taxon>
        <taxon>Ascomycota</taxon>
        <taxon>Pezizomycotina</taxon>
        <taxon>Sordariomycetes</taxon>
        <taxon>Sordariomycetidae</taxon>
        <taxon>Thyridiales</taxon>
        <taxon>Thyridiaceae</taxon>
        <taxon>Thyridium</taxon>
    </lineage>
</organism>
<dbReference type="Proteomes" id="UP000319257">
    <property type="component" value="Unassembled WGS sequence"/>
</dbReference>
<proteinExistence type="predicted"/>
<feature type="compositionally biased region" description="Low complexity" evidence="1">
    <location>
        <begin position="295"/>
        <end position="305"/>
    </location>
</feature>
<sequence length="856" mass="92366">MMFRQGVALLVLGRTVLAADCLQNQQRQGNEPSGEQIAKALTANSALDSICSGNWRTGDTEKLSNTFNHWSMLYSVQRTDNTKPLAYCKDAFTNIIEQCITNGNYWGGVWSLNGETYNISNSAYPSNGLGPQDDGGPPDPTTTKPVDTGPVTVGPQTSTESGTFQTKTSSIAGLTTNSVTTTSANGHPTVLPIWFVSAGVGILLIPGADVVAGGIIPPPPGFPPLIIGSDGQAHTPDDNNDHQTKSDPSKTSPTSTTSSTSSCTSCSTCVGFDILPADPTPGVGDGDLKFPPIDTSPWTASVSTAAPPPPTSKPATPTQSAVPIDQPACVDASGSVRDDLPNWTTKGRAIQLPDRSNPDVNALLYMLRESVCGGSCTAPPAIPSKYVAIYQKGGACEVSVALSAKIELFVNRDTWPEDNADFNEIWQQCWDSTENLINKCVQNGPKAGWWNGNHVYQFYAAGLRDLNAPDSHHVQNGIMLGEYLEPPTDGLSCGKDCVGYIPNPQWCNDHCRASRRSERWGSTILHKRVDGIDVCKLPYTFPPYPSAGDAERVQAIVSHGYYDRDNTPNCDNPKLNTFSAKVPASAYNTEHVFEKQMVTRFFYYLIGGEQMLGDDGSDPGTPPPANQCEDHPIASCQVLQAVFGTKNAAGTHFRDQTAAQQIANAVSCGGGSCPDQGGRLSEFFLLNNKLNGFKAIVFAGYYKKSTDDNNKLPRCADTNDIQDMQQQMVRAALVFQYLNRQEVFNAFKAVHDRISGILTNLDADAALGQAVPPPNLACYIAPGSPNTWLGAYQEFVNRFLERLEFKMGRWQHECKQSYLNKAVNDADKKKVSSYDSGNGVYASSAVELNSLWDAVK</sequence>
<dbReference type="OrthoDB" id="5240316at2759"/>
<evidence type="ECO:0000313" key="3">
    <source>
        <dbReference type="EMBL" id="TPX17800.1"/>
    </source>
</evidence>
<comment type="caution">
    <text evidence="3">The sequence shown here is derived from an EMBL/GenBank/DDBJ whole genome shotgun (WGS) entry which is preliminary data.</text>
</comment>